<gene>
    <name evidence="2" type="ORF">HMPREF9726_02064</name>
</gene>
<keyword evidence="1" id="KW-0812">Transmembrane</keyword>
<dbReference type="InterPro" id="IPR032479">
    <property type="entry name" value="DUF5058"/>
</dbReference>
<feature type="transmembrane region" description="Helical" evidence="1">
    <location>
        <begin position="193"/>
        <end position="210"/>
    </location>
</feature>
<evidence type="ECO:0000313" key="2">
    <source>
        <dbReference type="EMBL" id="EMB31684.1"/>
    </source>
</evidence>
<dbReference type="Pfam" id="PF16481">
    <property type="entry name" value="DUF5058"/>
    <property type="match status" value="1"/>
</dbReference>
<name>A0A0E2EFQ7_TREDN</name>
<protein>
    <recommendedName>
        <fullName evidence="3">DUF5058 domain-containing protein</fullName>
    </recommendedName>
</protein>
<organism evidence="2">
    <name type="scientific">Treponema denticola H-22</name>
    <dbReference type="NCBI Taxonomy" id="999432"/>
    <lineage>
        <taxon>Bacteria</taxon>
        <taxon>Pseudomonadati</taxon>
        <taxon>Spirochaetota</taxon>
        <taxon>Spirochaetia</taxon>
        <taxon>Spirochaetales</taxon>
        <taxon>Treponemataceae</taxon>
        <taxon>Treponema</taxon>
    </lineage>
</organism>
<proteinExistence type="predicted"/>
<dbReference type="GeneID" id="2740483"/>
<dbReference type="AlphaFoldDB" id="A0A0E2EFQ7"/>
<evidence type="ECO:0000256" key="1">
    <source>
        <dbReference type="SAM" id="Phobius"/>
    </source>
</evidence>
<reference evidence="2" key="1">
    <citation type="submission" date="2012-01" db="EMBL/GenBank/DDBJ databases">
        <title>The Genome Sequence of Treponema denticola H-22.</title>
        <authorList>
            <consortium name="The Broad Institute Genome Sequencing Platform"/>
            <person name="Earl A."/>
            <person name="Ward D."/>
            <person name="Feldgarden M."/>
            <person name="Gevers D."/>
            <person name="Blanton J.M."/>
            <person name="Fenno C.J."/>
            <person name="Baranova O.V."/>
            <person name="Mathney J."/>
            <person name="Dewhirst F.E."/>
            <person name="Izard J."/>
            <person name="Young S.K."/>
            <person name="Zeng Q."/>
            <person name="Gargeya S."/>
            <person name="Fitzgerald M."/>
            <person name="Haas B."/>
            <person name="Abouelleil A."/>
            <person name="Alvarado L."/>
            <person name="Arachchi H.M."/>
            <person name="Berlin A."/>
            <person name="Chapman S.B."/>
            <person name="Gearin G."/>
            <person name="Goldberg J."/>
            <person name="Griggs A."/>
            <person name="Gujja S."/>
            <person name="Hansen M."/>
            <person name="Heiman D."/>
            <person name="Howarth C."/>
            <person name="Larimer J."/>
            <person name="Lui A."/>
            <person name="MacDonald P.J.P."/>
            <person name="McCowen C."/>
            <person name="Montmayeur A."/>
            <person name="Murphy C."/>
            <person name="Neiman D."/>
            <person name="Pearson M."/>
            <person name="Priest M."/>
            <person name="Roberts A."/>
            <person name="Saif S."/>
            <person name="Shea T."/>
            <person name="Sisk P."/>
            <person name="Stolte C."/>
            <person name="Sykes S."/>
            <person name="Wortman J."/>
            <person name="Nusbaum C."/>
            <person name="Birren B."/>
        </authorList>
    </citation>
    <scope>NUCLEOTIDE SEQUENCE [LARGE SCALE GENOMIC DNA]</scope>
    <source>
        <strain evidence="2">H-22</strain>
    </source>
</reference>
<keyword evidence="1" id="KW-1133">Transmembrane helix</keyword>
<evidence type="ECO:0008006" key="3">
    <source>
        <dbReference type="Google" id="ProtNLM"/>
    </source>
</evidence>
<dbReference type="RefSeq" id="WP_002669897.1">
    <property type="nucleotide sequence ID" value="NZ_CM001795.1"/>
</dbReference>
<feature type="transmembrane region" description="Helical" evidence="1">
    <location>
        <begin position="53"/>
        <end position="78"/>
    </location>
</feature>
<comment type="caution">
    <text evidence="2">The sequence shown here is derived from an EMBL/GenBank/DDBJ whole genome shotgun (WGS) entry which is preliminary data.</text>
</comment>
<feature type="transmembrane region" description="Helical" evidence="1">
    <location>
        <begin position="161"/>
        <end position="181"/>
    </location>
</feature>
<dbReference type="Proteomes" id="UP000011705">
    <property type="component" value="Chromosome"/>
</dbReference>
<dbReference type="EMBL" id="AGDV01000020">
    <property type="protein sequence ID" value="EMB31684.1"/>
    <property type="molecule type" value="Genomic_DNA"/>
</dbReference>
<keyword evidence="1" id="KW-0472">Membrane</keyword>
<accession>A0A0E2EFQ7</accession>
<feature type="transmembrane region" description="Helical" evidence="1">
    <location>
        <begin position="84"/>
        <end position="104"/>
    </location>
</feature>
<sequence length="244" mass="26040">MDSYLNVANSWVLWLSAFPLLITVLFQAIIFSKKAKDAAKIVGLSDADVRKSFRIGMTSSIGPVLGVFIVMLGLMSVIGGPLAWMRLSIIGAASTELAAAQMAAQAQGIDLSSPDYGLINFANATWVMALNGSAWLFMTGLFSDKLNSLSKKISKGDPAKLAILMVTAMSGAFGFLCSNEITKALRSVKGKNYPAVAAAVSAALLMVVFEKLGNKYPKLKEYSLGIVMILAMVIAMVFKDLILK</sequence>
<feature type="transmembrane region" description="Helical" evidence="1">
    <location>
        <begin position="116"/>
        <end position="141"/>
    </location>
</feature>
<feature type="transmembrane region" description="Helical" evidence="1">
    <location>
        <begin position="12"/>
        <end position="32"/>
    </location>
</feature>
<dbReference type="HOGENOM" id="CLU_101764_0_0_12"/>
<feature type="transmembrane region" description="Helical" evidence="1">
    <location>
        <begin position="222"/>
        <end position="242"/>
    </location>
</feature>
<dbReference type="PATRIC" id="fig|999432.5.peg.2145"/>